<gene>
    <name evidence="4" type="ORF">DKG74_08295</name>
</gene>
<protein>
    <submittedName>
        <fullName evidence="4">Amidophosphoribosyltransferase</fullName>
    </submittedName>
</protein>
<comment type="caution">
    <text evidence="4">The sequence shown here is derived from an EMBL/GenBank/DDBJ whole genome shotgun (WGS) entry which is preliminary data.</text>
</comment>
<organism evidence="4 5">
    <name type="scientific">Zavarzinia aquatilis</name>
    <dbReference type="NCBI Taxonomy" id="2211142"/>
    <lineage>
        <taxon>Bacteria</taxon>
        <taxon>Pseudomonadati</taxon>
        <taxon>Pseudomonadota</taxon>
        <taxon>Alphaproteobacteria</taxon>
        <taxon>Rhodospirillales</taxon>
        <taxon>Zavarziniaceae</taxon>
        <taxon>Zavarzinia</taxon>
    </lineage>
</organism>
<dbReference type="Gene3D" id="3.40.50.2020">
    <property type="match status" value="1"/>
</dbReference>
<dbReference type="OrthoDB" id="9779910at2"/>
<proteinExistence type="inferred from homology"/>
<keyword evidence="5" id="KW-1185">Reference proteome</keyword>
<keyword evidence="4" id="KW-0328">Glycosyltransferase</keyword>
<dbReference type="AlphaFoldDB" id="A0A317EH84"/>
<dbReference type="GO" id="GO:0016757">
    <property type="term" value="F:glycosyltransferase activity"/>
    <property type="evidence" value="ECO:0007669"/>
    <property type="project" value="UniProtKB-KW"/>
</dbReference>
<evidence type="ECO:0000259" key="2">
    <source>
        <dbReference type="Pfam" id="PF00156"/>
    </source>
</evidence>
<feature type="domain" description="Phosphoribosyltransferase" evidence="2">
    <location>
        <begin position="196"/>
        <end position="240"/>
    </location>
</feature>
<dbReference type="PANTHER" id="PTHR47505:SF1">
    <property type="entry name" value="DNA UTILIZATION PROTEIN YHGH"/>
    <property type="match status" value="1"/>
</dbReference>
<comment type="similarity">
    <text evidence="1">Belongs to the ComF/GntX family.</text>
</comment>
<keyword evidence="4" id="KW-0808">Transferase</keyword>
<dbReference type="SUPFAM" id="SSF53271">
    <property type="entry name" value="PRTase-like"/>
    <property type="match status" value="1"/>
</dbReference>
<evidence type="ECO:0000259" key="3">
    <source>
        <dbReference type="Pfam" id="PF18912"/>
    </source>
</evidence>
<name>A0A317EH84_9PROT</name>
<dbReference type="Pfam" id="PF00156">
    <property type="entry name" value="Pribosyltran"/>
    <property type="match status" value="1"/>
</dbReference>
<feature type="domain" description="Double zinc ribbon" evidence="3">
    <location>
        <begin position="12"/>
        <end position="70"/>
    </location>
</feature>
<dbReference type="InterPro" id="IPR029057">
    <property type="entry name" value="PRTase-like"/>
</dbReference>
<reference evidence="4 5" key="1">
    <citation type="submission" date="2018-05" db="EMBL/GenBank/DDBJ databases">
        <title>Zavarzinia sp. HR-AS.</title>
        <authorList>
            <person name="Lee Y."/>
            <person name="Jeon C.O."/>
        </authorList>
    </citation>
    <scope>NUCLEOTIDE SEQUENCE [LARGE SCALE GENOMIC DNA]</scope>
    <source>
        <strain evidence="4 5">HR-AS</strain>
    </source>
</reference>
<dbReference type="InterPro" id="IPR044005">
    <property type="entry name" value="DZR_2"/>
</dbReference>
<evidence type="ECO:0000313" key="4">
    <source>
        <dbReference type="EMBL" id="PWR24783.1"/>
    </source>
</evidence>
<dbReference type="InterPro" id="IPR051910">
    <property type="entry name" value="ComF/GntX_DNA_util-trans"/>
</dbReference>
<accession>A0A317EH84</accession>
<dbReference type="Proteomes" id="UP000245461">
    <property type="component" value="Unassembled WGS sequence"/>
</dbReference>
<dbReference type="CDD" id="cd06223">
    <property type="entry name" value="PRTases_typeI"/>
    <property type="match status" value="1"/>
</dbReference>
<dbReference type="PANTHER" id="PTHR47505">
    <property type="entry name" value="DNA UTILIZATION PROTEIN YHGH"/>
    <property type="match status" value="1"/>
</dbReference>
<evidence type="ECO:0000256" key="1">
    <source>
        <dbReference type="ARBA" id="ARBA00008007"/>
    </source>
</evidence>
<sequence>MQRQFRRGFTGLLDFLLPPACLGCDAAVDAPGRLCPECWPNVGFITAPQCACCGLPFELPVPAGTRCGGCIAHPPPFTVARAAARYGGPMRELLLRFKHADRLDLAPSLARLMAQAGVEALADADALVPVPLHWRRRLMRRYNQSAELARAISRIAHVPVLPQALVRARPTPPQGRLGRLARLRNVAGAFSVPAGAKGGIAGKHLVLIDDVLTTGATVYACARVLKAAGAARVDVLTAARVIHDGDGT</sequence>
<dbReference type="Pfam" id="PF18912">
    <property type="entry name" value="DZR_2"/>
    <property type="match status" value="1"/>
</dbReference>
<dbReference type="InterPro" id="IPR000836">
    <property type="entry name" value="PRTase_dom"/>
</dbReference>
<dbReference type="EMBL" id="QGLE01000003">
    <property type="protein sequence ID" value="PWR24783.1"/>
    <property type="molecule type" value="Genomic_DNA"/>
</dbReference>
<evidence type="ECO:0000313" key="5">
    <source>
        <dbReference type="Proteomes" id="UP000245461"/>
    </source>
</evidence>